<reference evidence="10" key="3">
    <citation type="submission" date="2022-01" db="UniProtKB">
        <authorList>
            <consortium name="EnsemblPlants"/>
        </authorList>
    </citation>
    <scope>IDENTIFICATION</scope>
    <source>
        <strain evidence="10">subsp. vulgare</strain>
    </source>
</reference>
<sequence length="489" mass="52038">MLRVTPSPARHLKSEQRAPAPPSLAWPPPPVLSPRCASSNAPPARDSQRQQPLAWRGPPRAANPPITRCMATATALLRLAALAGAVALLLPGAAEARVLLSLDDFGAVGDGIADDTQALVDAWKVACADSNDHVVIHVPAGKSYQIWPVTLAGPCRDEIMLFVSGNIIAPESPEDWDRSDGGKWLHFFQVQDLTVSGGGVIDGRGQEWWAQACKGKKHRNDKHCTAQDAPKALHFEECHGVRVQGVTLQNGQQHHLTFTRCSNARASFLRVASPESSPDTDGIRLVNSISVHINDIHIATGGACVSMAGNCTDVRLRYISCGPGNGISIGSIGETPVADRLEKIEVDTMFIANTTNGLLIKTWQDGCGYARKVKFANVVMKNVSNPIIIDQYRSEHPIPCGSTAATRTVAVEKIDYVNIAGTSASKRAVTFSCSDVVPCRQVSLKDVNLKRLSGRGASAYCRSASGKAAGVVVPESCLAGARAAGDEDE</sequence>
<dbReference type="Gramene" id="HORVU.MOREX.r2.1HG0065140.1">
    <property type="protein sequence ID" value="HORVU.MOREX.r2.1HG0065140.1"/>
    <property type="gene ID" value="HORVU.MOREX.r2.1HG0065140"/>
</dbReference>
<proteinExistence type="inferred from homology"/>
<reference evidence="11" key="1">
    <citation type="journal article" date="2012" name="Nature">
        <title>A physical, genetic and functional sequence assembly of the barley genome.</title>
        <authorList>
            <consortium name="The International Barley Genome Sequencing Consortium"/>
            <person name="Mayer K.F."/>
            <person name="Waugh R."/>
            <person name="Brown J.W."/>
            <person name="Schulman A."/>
            <person name="Langridge P."/>
            <person name="Platzer M."/>
            <person name="Fincher G.B."/>
            <person name="Muehlbauer G.J."/>
            <person name="Sato K."/>
            <person name="Close T.J."/>
            <person name="Wise R.P."/>
            <person name="Stein N."/>
        </authorList>
    </citation>
    <scope>NUCLEOTIDE SEQUENCE [LARGE SCALE GENOMIC DNA]</scope>
    <source>
        <strain evidence="11">cv. Morex</strain>
    </source>
</reference>
<evidence type="ECO:0000313" key="10">
    <source>
        <dbReference type="EnsemblPlants" id="HORVU.MOREX.r3.1HG0079880.1"/>
    </source>
</evidence>
<comment type="subcellular location">
    <subcellularLocation>
        <location evidence="1">Secreted</location>
        <location evidence="1">Cell wall</location>
    </subcellularLocation>
</comment>
<dbReference type="Proteomes" id="UP000011116">
    <property type="component" value="Chromosome 1H"/>
</dbReference>
<evidence type="ECO:0000313" key="11">
    <source>
        <dbReference type="Proteomes" id="UP000011116"/>
    </source>
</evidence>
<dbReference type="AlphaFoldDB" id="A0A8I6WXY7"/>
<evidence type="ECO:0000256" key="6">
    <source>
        <dbReference type="ARBA" id="ARBA00023295"/>
    </source>
</evidence>
<dbReference type="Pfam" id="PF00295">
    <property type="entry name" value="Glyco_hydro_28"/>
    <property type="match status" value="1"/>
</dbReference>
<keyword evidence="7" id="KW-0961">Cell wall biogenesis/degradation</keyword>
<keyword evidence="11" id="KW-1185">Reference proteome</keyword>
<evidence type="ECO:0000256" key="3">
    <source>
        <dbReference type="ARBA" id="ARBA00022512"/>
    </source>
</evidence>
<dbReference type="GeneID" id="123447999"/>
<evidence type="ECO:0000256" key="4">
    <source>
        <dbReference type="ARBA" id="ARBA00022525"/>
    </source>
</evidence>
<dbReference type="GO" id="GO:0005975">
    <property type="term" value="P:carbohydrate metabolic process"/>
    <property type="evidence" value="ECO:0007669"/>
    <property type="project" value="InterPro"/>
</dbReference>
<reference evidence="10" key="2">
    <citation type="submission" date="2020-10" db="EMBL/GenBank/DDBJ databases">
        <authorList>
            <person name="Scholz U."/>
            <person name="Mascher M."/>
            <person name="Fiebig A."/>
        </authorList>
    </citation>
    <scope>NUCLEOTIDE SEQUENCE [LARGE SCALE GENOMIC DNA]</scope>
    <source>
        <strain evidence="10">cv. Morex</strain>
    </source>
</reference>
<evidence type="ECO:0000256" key="7">
    <source>
        <dbReference type="ARBA" id="ARBA00023316"/>
    </source>
</evidence>
<dbReference type="PANTHER" id="PTHR31375">
    <property type="match status" value="1"/>
</dbReference>
<keyword evidence="5 8" id="KW-0378">Hydrolase</keyword>
<dbReference type="InterPro" id="IPR012334">
    <property type="entry name" value="Pectin_lyas_fold"/>
</dbReference>
<feature type="compositionally biased region" description="Pro residues" evidence="9">
    <location>
        <begin position="19"/>
        <end position="32"/>
    </location>
</feature>
<evidence type="ECO:0000256" key="1">
    <source>
        <dbReference type="ARBA" id="ARBA00004191"/>
    </source>
</evidence>
<dbReference type="EnsemblPlants" id="HORVU.MOREX.r3.1HG0079880.1">
    <property type="protein sequence ID" value="HORVU.MOREX.r3.1HG0079880.1"/>
    <property type="gene ID" value="HORVU.MOREX.r3.1HG0079880"/>
</dbReference>
<feature type="region of interest" description="Disordered" evidence="9">
    <location>
        <begin position="1"/>
        <end position="61"/>
    </location>
</feature>
<evidence type="ECO:0000256" key="8">
    <source>
        <dbReference type="RuleBase" id="RU361169"/>
    </source>
</evidence>
<dbReference type="InterPro" id="IPR011050">
    <property type="entry name" value="Pectin_lyase_fold/virulence"/>
</dbReference>
<dbReference type="GO" id="GO:0071555">
    <property type="term" value="P:cell wall organization"/>
    <property type="evidence" value="ECO:0007669"/>
    <property type="project" value="UniProtKB-KW"/>
</dbReference>
<dbReference type="RefSeq" id="XP_044980699.1">
    <property type="nucleotide sequence ID" value="XM_045124764.1"/>
</dbReference>
<dbReference type="Gramene" id="HORVU.MOREX.r3.1HG0079880.1">
    <property type="protein sequence ID" value="HORVU.MOREX.r3.1HG0079880.1"/>
    <property type="gene ID" value="HORVU.MOREX.r3.1HG0079880"/>
</dbReference>
<evidence type="ECO:0008006" key="12">
    <source>
        <dbReference type="Google" id="ProtNLM"/>
    </source>
</evidence>
<evidence type="ECO:0000256" key="5">
    <source>
        <dbReference type="ARBA" id="ARBA00022801"/>
    </source>
</evidence>
<evidence type="ECO:0000256" key="2">
    <source>
        <dbReference type="ARBA" id="ARBA00008834"/>
    </source>
</evidence>
<evidence type="ECO:0000256" key="9">
    <source>
        <dbReference type="SAM" id="MobiDB-lite"/>
    </source>
</evidence>
<organism evidence="10 11">
    <name type="scientific">Hordeum vulgare subsp. vulgare</name>
    <name type="common">Domesticated barley</name>
    <dbReference type="NCBI Taxonomy" id="112509"/>
    <lineage>
        <taxon>Eukaryota</taxon>
        <taxon>Viridiplantae</taxon>
        <taxon>Streptophyta</taxon>
        <taxon>Embryophyta</taxon>
        <taxon>Tracheophyta</taxon>
        <taxon>Spermatophyta</taxon>
        <taxon>Magnoliopsida</taxon>
        <taxon>Liliopsida</taxon>
        <taxon>Poales</taxon>
        <taxon>Poaceae</taxon>
        <taxon>BOP clade</taxon>
        <taxon>Pooideae</taxon>
        <taxon>Triticodae</taxon>
        <taxon>Triticeae</taxon>
        <taxon>Hordeinae</taxon>
        <taxon>Hordeum</taxon>
    </lineage>
</organism>
<gene>
    <name evidence="10" type="primary">LOC123447999</name>
</gene>
<dbReference type="InterPro" id="IPR000743">
    <property type="entry name" value="Glyco_hydro_28"/>
</dbReference>
<dbReference type="SUPFAM" id="SSF51126">
    <property type="entry name" value="Pectin lyase-like"/>
    <property type="match status" value="1"/>
</dbReference>
<dbReference type="GO" id="GO:0004650">
    <property type="term" value="F:polygalacturonase activity"/>
    <property type="evidence" value="ECO:0007669"/>
    <property type="project" value="InterPro"/>
</dbReference>
<comment type="similarity">
    <text evidence="2 8">Belongs to the glycosyl hydrolase 28 family.</text>
</comment>
<keyword evidence="6 8" id="KW-0326">Glycosidase</keyword>
<name>A0A8I6WXY7_HORVV</name>
<dbReference type="Gene3D" id="2.160.20.10">
    <property type="entry name" value="Single-stranded right-handed beta-helix, Pectin lyase-like"/>
    <property type="match status" value="1"/>
</dbReference>
<protein>
    <recommendedName>
        <fullName evidence="12">Polygalacturonase</fullName>
    </recommendedName>
</protein>
<dbReference type="SMR" id="A0A8I6WXY7"/>
<accession>A0A8I6WXY7</accession>
<keyword evidence="3" id="KW-0134">Cell wall</keyword>
<keyword evidence="4" id="KW-0964">Secreted</keyword>